<dbReference type="SUPFAM" id="SSF52096">
    <property type="entry name" value="ClpP/crotonase"/>
    <property type="match status" value="1"/>
</dbReference>
<dbReference type="InterPro" id="IPR029045">
    <property type="entry name" value="ClpP/crotonase-like_dom_sf"/>
</dbReference>
<accession>A0ABX6C4B0</accession>
<proteinExistence type="inferred from homology"/>
<reference evidence="2 3" key="2">
    <citation type="submission" date="2019-10" db="EMBL/GenBank/DDBJ databases">
        <title>Thermopilla bonchosmolovskayae gen. nov., sp. nov., a moderately thermophilic Chloroflexi bacterium from a Chukotka hot spring (Arctic, Russia), representing a novel classis Thermopillaia, which include previously uncultivated lineage OLB14.</title>
        <authorList>
            <person name="Kochetkova T.V."/>
            <person name="Zayulina K.S."/>
            <person name="Zhigarkov V.S."/>
            <person name="Minaev N.V."/>
            <person name="Novikov A."/>
            <person name="Toshchakov S.V."/>
            <person name="Elcheninov A.G."/>
            <person name="Kublanov I.V."/>
        </authorList>
    </citation>
    <scope>NUCLEOTIDE SEQUENCE [LARGE SCALE GENOMIC DNA]</scope>
    <source>
        <strain evidence="2 3">3753O</strain>
    </source>
</reference>
<reference evidence="2 3" key="1">
    <citation type="submission" date="2019-08" db="EMBL/GenBank/DDBJ databases">
        <authorList>
            <person name="Toschakov S.V."/>
        </authorList>
    </citation>
    <scope>NUCLEOTIDE SEQUENCE [LARGE SCALE GENOMIC DNA]</scope>
    <source>
        <strain evidence="2 3">3753O</strain>
    </source>
</reference>
<dbReference type="Gene3D" id="1.10.12.10">
    <property type="entry name" value="Lyase 2-enoyl-coa Hydratase, Chain A, domain 2"/>
    <property type="match status" value="1"/>
</dbReference>
<keyword evidence="3" id="KW-1185">Reference proteome</keyword>
<comment type="similarity">
    <text evidence="1">Belongs to the enoyl-CoA hydratase/isomerase family.</text>
</comment>
<organism evidence="2 3">
    <name type="scientific">Tepidiforma bonchosmolovskayae</name>
    <dbReference type="NCBI Taxonomy" id="2601677"/>
    <lineage>
        <taxon>Bacteria</taxon>
        <taxon>Bacillati</taxon>
        <taxon>Chloroflexota</taxon>
        <taxon>Tepidiformia</taxon>
        <taxon>Tepidiformales</taxon>
        <taxon>Tepidiformaceae</taxon>
        <taxon>Tepidiforma</taxon>
    </lineage>
</organism>
<evidence type="ECO:0008006" key="4">
    <source>
        <dbReference type="Google" id="ProtNLM"/>
    </source>
</evidence>
<dbReference type="Proteomes" id="UP000326331">
    <property type="component" value="Chromosome"/>
</dbReference>
<name>A0ABX6C4B0_9CHLR</name>
<evidence type="ECO:0000256" key="1">
    <source>
        <dbReference type="ARBA" id="ARBA00005254"/>
    </source>
</evidence>
<evidence type="ECO:0000313" key="3">
    <source>
        <dbReference type="Proteomes" id="UP000326331"/>
    </source>
</evidence>
<sequence length="59" mass="6678">MPVEAARPLRAIRRSLDGVSLADQLAFEWAQQKACRGSPEFREGVQAFLEKREPDSSKF</sequence>
<dbReference type="EMBL" id="CP042829">
    <property type="protein sequence ID" value="QFG02839.1"/>
    <property type="molecule type" value="Genomic_DNA"/>
</dbReference>
<gene>
    <name evidence="2" type="ORF">Tbon_05895</name>
</gene>
<dbReference type="InterPro" id="IPR014748">
    <property type="entry name" value="Enoyl-CoA_hydra_C"/>
</dbReference>
<protein>
    <recommendedName>
        <fullName evidence="4">Enoyl-CoA hydratase</fullName>
    </recommendedName>
</protein>
<evidence type="ECO:0000313" key="2">
    <source>
        <dbReference type="EMBL" id="QFG02839.1"/>
    </source>
</evidence>
<dbReference type="RefSeq" id="WP_158066762.1">
    <property type="nucleotide sequence ID" value="NZ_CP042829.1"/>
</dbReference>